<reference evidence="2" key="1">
    <citation type="submission" date="2022-07" db="EMBL/GenBank/DDBJ databases">
        <title>Phylogenomic reconstructions and comparative analyses of Kickxellomycotina fungi.</title>
        <authorList>
            <person name="Reynolds N.K."/>
            <person name="Stajich J.E."/>
            <person name="Barry K."/>
            <person name="Grigoriev I.V."/>
            <person name="Crous P."/>
            <person name="Smith M.E."/>
        </authorList>
    </citation>
    <scope>NUCLEOTIDE SEQUENCE</scope>
    <source>
        <strain evidence="2">NBRC 105414</strain>
    </source>
</reference>
<feature type="domain" description="IMS import disulfide relay-system CHCH-CHCH-like Cx9C" evidence="1">
    <location>
        <begin position="5"/>
        <end position="49"/>
    </location>
</feature>
<dbReference type="InterPro" id="IPR009069">
    <property type="entry name" value="Cys_alpha_HP_mot_SF"/>
</dbReference>
<comment type="caution">
    <text evidence="2">The sequence shown here is derived from an EMBL/GenBank/DDBJ whole genome shotgun (WGS) entry which is preliminary data.</text>
</comment>
<dbReference type="InterPro" id="IPR052848">
    <property type="entry name" value="CHCH_domain-containing_protein"/>
</dbReference>
<evidence type="ECO:0000313" key="2">
    <source>
        <dbReference type="EMBL" id="KAJ2785186.1"/>
    </source>
</evidence>
<dbReference type="PANTHER" id="PTHR47106">
    <property type="entry name" value="COILED-COIL-HELIX-COILED-COIL-HELIX DOMAIN-CONTAINING PROTEIN 5"/>
    <property type="match status" value="1"/>
</dbReference>
<dbReference type="GO" id="GO:0045333">
    <property type="term" value="P:cellular respiration"/>
    <property type="evidence" value="ECO:0007669"/>
    <property type="project" value="TreeGrafter"/>
</dbReference>
<dbReference type="OrthoDB" id="2581252at2759"/>
<dbReference type="Pfam" id="PF16860">
    <property type="entry name" value="CX9C"/>
    <property type="match status" value="1"/>
</dbReference>
<evidence type="ECO:0000313" key="3">
    <source>
        <dbReference type="Proteomes" id="UP001140217"/>
    </source>
</evidence>
<dbReference type="AlphaFoldDB" id="A0A9W8HLY4"/>
<proteinExistence type="predicted"/>
<dbReference type="Gene3D" id="1.10.287.2900">
    <property type="match status" value="2"/>
</dbReference>
<accession>A0A9W8HLY4</accession>
<sequence>MDQTLDEVNTHCGEQVQAYAACVDAHSETWKTECAGLRQALASCTDKNVTLVKMVRMSCQPVIDRYQACVAKNERDPSVCIDAMRDLYECTESVGRLMEKTAALKARGGSVDAPPPPAA</sequence>
<dbReference type="EMBL" id="JANBUL010000014">
    <property type="protein sequence ID" value="KAJ2785186.1"/>
    <property type="molecule type" value="Genomic_DNA"/>
</dbReference>
<gene>
    <name evidence="2" type="ORF">H4R18_000637</name>
</gene>
<keyword evidence="3" id="KW-1185">Reference proteome</keyword>
<evidence type="ECO:0000259" key="1">
    <source>
        <dbReference type="Pfam" id="PF16860"/>
    </source>
</evidence>
<dbReference type="SUPFAM" id="SSF47072">
    <property type="entry name" value="Cysteine alpha-hairpin motif"/>
    <property type="match status" value="1"/>
</dbReference>
<dbReference type="Proteomes" id="UP001140217">
    <property type="component" value="Unassembled WGS sequence"/>
</dbReference>
<dbReference type="GO" id="GO:0005758">
    <property type="term" value="C:mitochondrial intermembrane space"/>
    <property type="evidence" value="ECO:0007669"/>
    <property type="project" value="TreeGrafter"/>
</dbReference>
<dbReference type="InterPro" id="IPR031731">
    <property type="entry name" value="CX9C"/>
</dbReference>
<organism evidence="2 3">
    <name type="scientific">Coemansia javaensis</name>
    <dbReference type="NCBI Taxonomy" id="2761396"/>
    <lineage>
        <taxon>Eukaryota</taxon>
        <taxon>Fungi</taxon>
        <taxon>Fungi incertae sedis</taxon>
        <taxon>Zoopagomycota</taxon>
        <taxon>Kickxellomycotina</taxon>
        <taxon>Kickxellomycetes</taxon>
        <taxon>Kickxellales</taxon>
        <taxon>Kickxellaceae</taxon>
        <taxon>Coemansia</taxon>
    </lineage>
</organism>
<dbReference type="PROSITE" id="PS51808">
    <property type="entry name" value="CHCH"/>
    <property type="match status" value="1"/>
</dbReference>
<protein>
    <recommendedName>
        <fullName evidence="1">IMS import disulfide relay-system CHCH-CHCH-like Cx9C domain-containing protein</fullName>
    </recommendedName>
</protein>
<dbReference type="PANTHER" id="PTHR47106:SF1">
    <property type="entry name" value="COILED-COIL-HELIX-COILED-COIL-HELIX DOMAIN-CONTAINING PROTEIN 5"/>
    <property type="match status" value="1"/>
</dbReference>
<name>A0A9W8HLY4_9FUNG</name>